<dbReference type="AlphaFoldDB" id="A0A9P3GM11"/>
<keyword evidence="2" id="KW-1185">Reference proteome</keyword>
<organism evidence="1 2">
    <name type="scientific">Phanerochaete sordida</name>
    <dbReference type="NCBI Taxonomy" id="48140"/>
    <lineage>
        <taxon>Eukaryota</taxon>
        <taxon>Fungi</taxon>
        <taxon>Dikarya</taxon>
        <taxon>Basidiomycota</taxon>
        <taxon>Agaricomycotina</taxon>
        <taxon>Agaricomycetes</taxon>
        <taxon>Polyporales</taxon>
        <taxon>Phanerochaetaceae</taxon>
        <taxon>Phanerochaete</taxon>
    </lineage>
</organism>
<name>A0A9P3GM11_9APHY</name>
<protein>
    <recommendedName>
        <fullName evidence="3">RNI-like protein</fullName>
    </recommendedName>
</protein>
<reference evidence="1 2" key="1">
    <citation type="submission" date="2021-08" db="EMBL/GenBank/DDBJ databases">
        <title>Draft Genome Sequence of Phanerochaete sordida strain YK-624.</title>
        <authorList>
            <person name="Mori T."/>
            <person name="Dohra H."/>
            <person name="Suzuki T."/>
            <person name="Kawagishi H."/>
            <person name="Hirai H."/>
        </authorList>
    </citation>
    <scope>NUCLEOTIDE SEQUENCE [LARGE SCALE GENOMIC DNA]</scope>
    <source>
        <strain evidence="1 2">YK-624</strain>
    </source>
</reference>
<evidence type="ECO:0000313" key="2">
    <source>
        <dbReference type="Proteomes" id="UP000703269"/>
    </source>
</evidence>
<dbReference type="OrthoDB" id="2798901at2759"/>
<proteinExistence type="predicted"/>
<sequence length="429" mass="47523">MTDPQQVSSTSSHPPAKPSLAVVERTIPLDVWILVIDASAGDTLTLKAFAVTRKDFLHRSRFHLFRRVTVRPEGNAYHLAALLERETYIRAAVRELVVCSAATGSQWITDALLTLLPMLCELRKLELQSLSLADPALLKALSRARHSVSQLEVVDCTVASFGDVVRTLLVLPRVNDLNLRTLRCGSSSLSRQAANWHKDLQSLNVLGTSISLSALSIESDVPTTISMGIPRFILWLGQKTRTVSSLRNLVLFDAQDWFSTRHEAYEALAQFSKLESLIIRLTMNNSESVFQAHLGNTFKLSRLPSLKLIAVLGIPTTRIAHCVALLSSVAPAILTGLLLQIIIPDAQRVKDNSIAELPELAALNPVMRSPQFSALKWFNIRCALLTSTDQIGHITFKRVKCRDYILKNCLPDVDPKLWTCEFEGASTET</sequence>
<dbReference type="Proteomes" id="UP000703269">
    <property type="component" value="Unassembled WGS sequence"/>
</dbReference>
<evidence type="ECO:0008006" key="3">
    <source>
        <dbReference type="Google" id="ProtNLM"/>
    </source>
</evidence>
<dbReference type="EMBL" id="BPQB01000077">
    <property type="protein sequence ID" value="GJE97820.1"/>
    <property type="molecule type" value="Genomic_DNA"/>
</dbReference>
<dbReference type="SUPFAM" id="SSF52047">
    <property type="entry name" value="RNI-like"/>
    <property type="match status" value="1"/>
</dbReference>
<gene>
    <name evidence="1" type="ORF">PsYK624_140420</name>
</gene>
<accession>A0A9P3GM11</accession>
<comment type="caution">
    <text evidence="1">The sequence shown here is derived from an EMBL/GenBank/DDBJ whole genome shotgun (WGS) entry which is preliminary data.</text>
</comment>
<evidence type="ECO:0000313" key="1">
    <source>
        <dbReference type="EMBL" id="GJE97820.1"/>
    </source>
</evidence>